<comment type="caution">
    <text evidence="2">The sequence shown here is derived from an EMBL/GenBank/DDBJ whole genome shotgun (WGS) entry which is preliminary data.</text>
</comment>
<feature type="region of interest" description="Disordered" evidence="1">
    <location>
        <begin position="68"/>
        <end position="92"/>
    </location>
</feature>
<organism evidence="2 3">
    <name type="scientific">Portunus trituberculatus</name>
    <name type="common">Swimming crab</name>
    <name type="synonym">Neptunus trituberculatus</name>
    <dbReference type="NCBI Taxonomy" id="210409"/>
    <lineage>
        <taxon>Eukaryota</taxon>
        <taxon>Metazoa</taxon>
        <taxon>Ecdysozoa</taxon>
        <taxon>Arthropoda</taxon>
        <taxon>Crustacea</taxon>
        <taxon>Multicrustacea</taxon>
        <taxon>Malacostraca</taxon>
        <taxon>Eumalacostraca</taxon>
        <taxon>Eucarida</taxon>
        <taxon>Decapoda</taxon>
        <taxon>Pleocyemata</taxon>
        <taxon>Brachyura</taxon>
        <taxon>Eubrachyura</taxon>
        <taxon>Portunoidea</taxon>
        <taxon>Portunidae</taxon>
        <taxon>Portuninae</taxon>
        <taxon>Portunus</taxon>
    </lineage>
</organism>
<proteinExistence type="predicted"/>
<evidence type="ECO:0000313" key="2">
    <source>
        <dbReference type="EMBL" id="MPC09620.1"/>
    </source>
</evidence>
<reference evidence="2 3" key="1">
    <citation type="submission" date="2019-05" db="EMBL/GenBank/DDBJ databases">
        <title>Another draft genome of Portunus trituberculatus and its Hox gene families provides insights of decapod evolution.</title>
        <authorList>
            <person name="Jeong J.-H."/>
            <person name="Song I."/>
            <person name="Kim S."/>
            <person name="Choi T."/>
            <person name="Kim D."/>
            <person name="Ryu S."/>
            <person name="Kim W."/>
        </authorList>
    </citation>
    <scope>NUCLEOTIDE SEQUENCE [LARGE SCALE GENOMIC DNA]</scope>
    <source>
        <tissue evidence="2">Muscle</tissue>
    </source>
</reference>
<evidence type="ECO:0000256" key="1">
    <source>
        <dbReference type="SAM" id="MobiDB-lite"/>
    </source>
</evidence>
<name>A0A5B7CJV3_PORTR</name>
<gene>
    <name evidence="2" type="ORF">E2C01_002235</name>
</gene>
<dbReference type="Proteomes" id="UP000324222">
    <property type="component" value="Unassembled WGS sequence"/>
</dbReference>
<evidence type="ECO:0000313" key="3">
    <source>
        <dbReference type="Proteomes" id="UP000324222"/>
    </source>
</evidence>
<dbReference type="AlphaFoldDB" id="A0A5B7CJV3"/>
<accession>A0A5B7CJV3</accession>
<dbReference type="EMBL" id="VSRR010000077">
    <property type="protein sequence ID" value="MPC09620.1"/>
    <property type="molecule type" value="Genomic_DNA"/>
</dbReference>
<feature type="compositionally biased region" description="Low complexity" evidence="1">
    <location>
        <begin position="75"/>
        <end position="86"/>
    </location>
</feature>
<sequence>MRWAMVGSSGSLCLERRRQRQQASHPFDSFFSVNLSVRPSHSLIFSPTLGQPEECLCQASLYSTPRLVGGRVVQPSTSSPRPTSGSEEVIRGPSQLKGKIDLSLGSVIGGGCVGSVTIVQEPLRDTVALHGLPHTPPASGSKPAKEKTERERKKSPFEMLIPL</sequence>
<protein>
    <submittedName>
        <fullName evidence="2">Uncharacterized protein</fullName>
    </submittedName>
</protein>
<feature type="compositionally biased region" description="Basic and acidic residues" evidence="1">
    <location>
        <begin position="143"/>
        <end position="156"/>
    </location>
</feature>
<keyword evidence="3" id="KW-1185">Reference proteome</keyword>
<feature type="region of interest" description="Disordered" evidence="1">
    <location>
        <begin position="129"/>
        <end position="163"/>
    </location>
</feature>